<dbReference type="GO" id="GO:0006487">
    <property type="term" value="P:protein N-linked glycosylation"/>
    <property type="evidence" value="ECO:0007669"/>
    <property type="project" value="TreeGrafter"/>
</dbReference>
<dbReference type="GO" id="GO:0005794">
    <property type="term" value="C:Golgi apparatus"/>
    <property type="evidence" value="ECO:0007669"/>
    <property type="project" value="TreeGrafter"/>
</dbReference>
<dbReference type="SUPFAM" id="SSF53448">
    <property type="entry name" value="Nucleotide-diphospho-sugar transferases"/>
    <property type="match status" value="1"/>
</dbReference>
<dbReference type="Gene3D" id="3.90.550.10">
    <property type="entry name" value="Spore Coat Polysaccharide Biosynthesis Protein SpsA, Chain A"/>
    <property type="match status" value="1"/>
</dbReference>
<dbReference type="EMBL" id="MN740684">
    <property type="protein sequence ID" value="QHU07469.1"/>
    <property type="molecule type" value="Genomic_DNA"/>
</dbReference>
<sequence>MTAVKGVILILTQNTIERKIYLKTSLYFLFRNFNKKYKYPIIILHEGDYTNRDIQEILEGIRGDNKNLITFKKIDNNDFKIPDNIDITKLNKSVNLQLVPYWRNVKYRLMCNFWINHFTKYIEEYDYVMRLDDDSIIEEPINDDLFNLLAKENKIYMSNFVHVDCGFCNYNMKELFGEMFPDKKEELNKLFVSAEIKKDHEIFDKFTELYNIVNNTPYTSDKININMPIMFYNNFFITDIKFWKTEKVKNILNKINETGNIFYYRYGDAPIHTLIVSLLETDKTLRSVFKYSKKLQRECFIDLNNNIHKYMPNDYDSSTCITDKK</sequence>
<dbReference type="AlphaFoldDB" id="A0A6C0JPH0"/>
<dbReference type="GO" id="GO:0000026">
    <property type="term" value="F:alpha-1,2-mannosyltransferase activity"/>
    <property type="evidence" value="ECO:0007669"/>
    <property type="project" value="TreeGrafter"/>
</dbReference>
<proteinExistence type="predicted"/>
<name>A0A6C0JPH0_9ZZZZ</name>
<reference evidence="2" key="1">
    <citation type="journal article" date="2020" name="Nature">
        <title>Giant virus diversity and host interactions through global metagenomics.</title>
        <authorList>
            <person name="Schulz F."/>
            <person name="Roux S."/>
            <person name="Paez-Espino D."/>
            <person name="Jungbluth S."/>
            <person name="Walsh D.A."/>
            <person name="Denef V.J."/>
            <person name="McMahon K.D."/>
            <person name="Konstantinidis K.T."/>
            <person name="Eloe-Fadrosh E.A."/>
            <person name="Kyrpides N.C."/>
            <person name="Woyke T."/>
        </authorList>
    </citation>
    <scope>NUCLEOTIDE SEQUENCE</scope>
    <source>
        <strain evidence="2">GVMAG-S-1040241-154</strain>
    </source>
</reference>
<organism evidence="2">
    <name type="scientific">viral metagenome</name>
    <dbReference type="NCBI Taxonomy" id="1070528"/>
    <lineage>
        <taxon>unclassified sequences</taxon>
        <taxon>metagenomes</taxon>
        <taxon>organismal metagenomes</taxon>
    </lineage>
</organism>
<evidence type="ECO:0000313" key="2">
    <source>
        <dbReference type="EMBL" id="QHU07469.1"/>
    </source>
</evidence>
<dbReference type="PANTHER" id="PTHR31121">
    <property type="entry name" value="ALPHA-1,2 MANNOSYLTRANSFERASE KTR1"/>
    <property type="match status" value="1"/>
</dbReference>
<dbReference type="PANTHER" id="PTHR31121:SF6">
    <property type="entry name" value="ALPHA-1,2 MANNOSYLTRANSFERASE KTR1"/>
    <property type="match status" value="1"/>
</dbReference>
<dbReference type="InterPro" id="IPR029044">
    <property type="entry name" value="Nucleotide-diphossugar_trans"/>
</dbReference>
<dbReference type="GO" id="GO:0016020">
    <property type="term" value="C:membrane"/>
    <property type="evidence" value="ECO:0007669"/>
    <property type="project" value="InterPro"/>
</dbReference>
<dbReference type="InterPro" id="IPR002685">
    <property type="entry name" value="Glyco_trans_15"/>
</dbReference>
<accession>A0A6C0JPH0</accession>
<dbReference type="Pfam" id="PF01793">
    <property type="entry name" value="Glyco_transf_15"/>
    <property type="match status" value="1"/>
</dbReference>
<keyword evidence="1" id="KW-0808">Transferase</keyword>
<protein>
    <submittedName>
        <fullName evidence="2">Uncharacterized protein</fullName>
    </submittedName>
</protein>
<evidence type="ECO:0000256" key="1">
    <source>
        <dbReference type="ARBA" id="ARBA00022679"/>
    </source>
</evidence>
<dbReference type="GO" id="GO:0000032">
    <property type="term" value="P:cell wall mannoprotein biosynthetic process"/>
    <property type="evidence" value="ECO:0007669"/>
    <property type="project" value="TreeGrafter"/>
</dbReference>